<protein>
    <submittedName>
        <fullName evidence="1">Uncharacterized protein</fullName>
    </submittedName>
</protein>
<gene>
    <name evidence="1" type="ORF">RRG08_003726</name>
</gene>
<keyword evidence="2" id="KW-1185">Reference proteome</keyword>
<organism evidence="1 2">
    <name type="scientific">Elysia crispata</name>
    <name type="common">lettuce slug</name>
    <dbReference type="NCBI Taxonomy" id="231223"/>
    <lineage>
        <taxon>Eukaryota</taxon>
        <taxon>Metazoa</taxon>
        <taxon>Spiralia</taxon>
        <taxon>Lophotrochozoa</taxon>
        <taxon>Mollusca</taxon>
        <taxon>Gastropoda</taxon>
        <taxon>Heterobranchia</taxon>
        <taxon>Euthyneura</taxon>
        <taxon>Panpulmonata</taxon>
        <taxon>Sacoglossa</taxon>
        <taxon>Placobranchoidea</taxon>
        <taxon>Plakobranchidae</taxon>
        <taxon>Elysia</taxon>
    </lineage>
</organism>
<name>A0AAE1AXD1_9GAST</name>
<dbReference type="Proteomes" id="UP001283361">
    <property type="component" value="Unassembled WGS sequence"/>
</dbReference>
<accession>A0AAE1AXD1</accession>
<dbReference type="EMBL" id="JAWDGP010001105">
    <property type="protein sequence ID" value="KAK3794577.1"/>
    <property type="molecule type" value="Genomic_DNA"/>
</dbReference>
<comment type="caution">
    <text evidence="1">The sequence shown here is derived from an EMBL/GenBank/DDBJ whole genome shotgun (WGS) entry which is preliminary data.</text>
</comment>
<reference evidence="1" key="1">
    <citation type="journal article" date="2023" name="G3 (Bethesda)">
        <title>A reference genome for the long-term kleptoplast-retaining sea slug Elysia crispata morphotype clarki.</title>
        <authorList>
            <person name="Eastman K.E."/>
            <person name="Pendleton A.L."/>
            <person name="Shaikh M.A."/>
            <person name="Suttiyut T."/>
            <person name="Ogas R."/>
            <person name="Tomko P."/>
            <person name="Gavelis G."/>
            <person name="Widhalm J.R."/>
            <person name="Wisecaver J.H."/>
        </authorList>
    </citation>
    <scope>NUCLEOTIDE SEQUENCE</scope>
    <source>
        <strain evidence="1">ECLA1</strain>
    </source>
</reference>
<dbReference type="AlphaFoldDB" id="A0AAE1AXD1"/>
<sequence length="106" mass="11397">MCFAKEAAFGTVMVVIVKAEQGHHYEILSFLNLLFVFDPPRCLHYLCAASTANPVRAALPRVEVRTEGRGGEGCERTCALWITAVSGATDCLKLGRLALSVSVVTA</sequence>
<evidence type="ECO:0000313" key="2">
    <source>
        <dbReference type="Proteomes" id="UP001283361"/>
    </source>
</evidence>
<evidence type="ECO:0000313" key="1">
    <source>
        <dbReference type="EMBL" id="KAK3794577.1"/>
    </source>
</evidence>
<proteinExistence type="predicted"/>